<comment type="caution">
    <text evidence="1">The sequence shown here is derived from an EMBL/GenBank/DDBJ whole genome shotgun (WGS) entry which is preliminary data.</text>
</comment>
<evidence type="ECO:0000313" key="2">
    <source>
        <dbReference type="Proteomes" id="UP000630805"/>
    </source>
</evidence>
<sequence length="114" mass="12662">MDNQEGGRGLLIGRTKGGKNAELHAMCDSQCHPLNLFVTADQVSDHIKARALLSGVPNLEWLLGGCGYDADWLQEALKDRVVSFCIPGCKQRKATIKYDKRRNRTEIMFGGLKD</sequence>
<dbReference type="Proteomes" id="UP000630805">
    <property type="component" value="Unassembled WGS sequence"/>
</dbReference>
<name>A0ABX2PY04_9RHOB</name>
<keyword evidence="2" id="KW-1185">Reference proteome</keyword>
<evidence type="ECO:0008006" key="3">
    <source>
        <dbReference type="Google" id="ProtNLM"/>
    </source>
</evidence>
<evidence type="ECO:0000313" key="1">
    <source>
        <dbReference type="EMBL" id="NVO58520.1"/>
    </source>
</evidence>
<proteinExistence type="predicted"/>
<organism evidence="1 2">
    <name type="scientific">Ruegeria haliotis</name>
    <dbReference type="NCBI Taxonomy" id="2747601"/>
    <lineage>
        <taxon>Bacteria</taxon>
        <taxon>Pseudomonadati</taxon>
        <taxon>Pseudomonadota</taxon>
        <taxon>Alphaproteobacteria</taxon>
        <taxon>Rhodobacterales</taxon>
        <taxon>Roseobacteraceae</taxon>
        <taxon>Ruegeria</taxon>
    </lineage>
</organism>
<accession>A0ABX2PY04</accession>
<gene>
    <name evidence="1" type="ORF">HW561_22315</name>
</gene>
<dbReference type="EMBL" id="JABXWT010000029">
    <property type="protein sequence ID" value="NVO58520.1"/>
    <property type="molecule type" value="Genomic_DNA"/>
</dbReference>
<reference evidence="1 2" key="1">
    <citation type="submission" date="2020-06" db="EMBL/GenBank/DDBJ databases">
        <authorList>
            <person name="Cao W.R."/>
        </authorList>
    </citation>
    <scope>NUCLEOTIDE SEQUENCE [LARGE SCALE GENOMIC DNA]</scope>
    <source>
        <strain evidence="1 2">B1Z28</strain>
    </source>
</reference>
<protein>
    <recommendedName>
        <fullName evidence="3">DDE family transposase</fullName>
    </recommendedName>
</protein>